<organism evidence="9 10">
    <name type="scientific">Salvator merianae</name>
    <name type="common">Argentine black and white tegu</name>
    <name type="synonym">Tupinambis merianae</name>
    <dbReference type="NCBI Taxonomy" id="96440"/>
    <lineage>
        <taxon>Eukaryota</taxon>
        <taxon>Metazoa</taxon>
        <taxon>Chordata</taxon>
        <taxon>Craniata</taxon>
        <taxon>Vertebrata</taxon>
        <taxon>Euteleostomi</taxon>
        <taxon>Lepidosauria</taxon>
        <taxon>Squamata</taxon>
        <taxon>Bifurcata</taxon>
        <taxon>Unidentata</taxon>
        <taxon>Episquamata</taxon>
        <taxon>Laterata</taxon>
        <taxon>Teiioidea</taxon>
        <taxon>Teiidae</taxon>
        <taxon>Salvator</taxon>
    </lineage>
</organism>
<keyword evidence="3 6" id="KW-0202">Cytokine</keyword>
<feature type="region of interest" description="Disordered" evidence="7">
    <location>
        <begin position="1"/>
        <end position="71"/>
    </location>
</feature>
<dbReference type="Ensembl" id="ENSSMRT00000011500.1">
    <property type="protein sequence ID" value="ENSSMRP00000009868.1"/>
    <property type="gene ID" value="ENSSMRG00000007846.1"/>
</dbReference>
<dbReference type="CDD" id="cd00272">
    <property type="entry name" value="Chemokine_CC"/>
    <property type="match status" value="1"/>
</dbReference>
<evidence type="ECO:0000259" key="8">
    <source>
        <dbReference type="SMART" id="SM00199"/>
    </source>
</evidence>
<accession>A0A8D0BVG6</accession>
<feature type="domain" description="Chemokine interleukin-8-like" evidence="8">
    <location>
        <begin position="177"/>
        <end position="234"/>
    </location>
</feature>
<protein>
    <recommendedName>
        <fullName evidence="6">C-C motif chemokine</fullName>
    </recommendedName>
</protein>
<sequence>MPRIPRGKSAHLQTPGSRAGRSRTSLSSPRLGANCRCSPTPQPAALRFSPDKSTFSRLAQESRGGGGGGFPGCRRRPLPAFLYEAPDELSGEIPTGGIPRSPPLPARAGPVHKSRRRRRGRILAAILPASSALLLSSGTMRAPSAAATLCALAAPLLLLLATLCPPASPAPVALNTPTSCCFSYAKRIPRSYVAEYYETSSQCSQPAVVFTTHKGRKICANPTDSWVQDYVKSLQQV</sequence>
<dbReference type="SMART" id="SM00199">
    <property type="entry name" value="SCY"/>
    <property type="match status" value="1"/>
</dbReference>
<evidence type="ECO:0000256" key="7">
    <source>
        <dbReference type="SAM" id="MobiDB-lite"/>
    </source>
</evidence>
<keyword evidence="2 6" id="KW-0145">Chemotaxis</keyword>
<dbReference type="GO" id="GO:0070098">
    <property type="term" value="P:chemokine-mediated signaling pathway"/>
    <property type="evidence" value="ECO:0007669"/>
    <property type="project" value="TreeGrafter"/>
</dbReference>
<evidence type="ECO:0000256" key="2">
    <source>
        <dbReference type="ARBA" id="ARBA00022500"/>
    </source>
</evidence>
<dbReference type="InterPro" id="IPR000827">
    <property type="entry name" value="Chemokine_CC_CS"/>
</dbReference>
<dbReference type="GO" id="GO:0008009">
    <property type="term" value="F:chemokine activity"/>
    <property type="evidence" value="ECO:0007669"/>
    <property type="project" value="InterPro"/>
</dbReference>
<feature type="compositionally biased region" description="Polar residues" evidence="7">
    <location>
        <begin position="11"/>
        <end position="28"/>
    </location>
</feature>
<dbReference type="SUPFAM" id="SSF54117">
    <property type="entry name" value="Interleukin 8-like chemokines"/>
    <property type="match status" value="1"/>
</dbReference>
<dbReference type="GO" id="GO:0061844">
    <property type="term" value="P:antimicrobial humoral immune response mediated by antimicrobial peptide"/>
    <property type="evidence" value="ECO:0007669"/>
    <property type="project" value="TreeGrafter"/>
</dbReference>
<dbReference type="InterPro" id="IPR039809">
    <property type="entry name" value="Chemokine_b/g/d"/>
</dbReference>
<evidence type="ECO:0000256" key="6">
    <source>
        <dbReference type="RuleBase" id="RU361150"/>
    </source>
</evidence>
<reference evidence="9" key="1">
    <citation type="submission" date="2025-08" db="UniProtKB">
        <authorList>
            <consortium name="Ensembl"/>
        </authorList>
    </citation>
    <scope>IDENTIFICATION</scope>
</reference>
<evidence type="ECO:0000256" key="3">
    <source>
        <dbReference type="ARBA" id="ARBA00022514"/>
    </source>
</evidence>
<dbReference type="GeneTree" id="ENSGT01100000263482"/>
<proteinExistence type="inferred from homology"/>
<evidence type="ECO:0000256" key="5">
    <source>
        <dbReference type="ARBA" id="ARBA00023157"/>
    </source>
</evidence>
<name>A0A8D0BVG6_SALMN</name>
<dbReference type="Pfam" id="PF00048">
    <property type="entry name" value="IL8"/>
    <property type="match status" value="1"/>
</dbReference>
<dbReference type="GO" id="GO:0048245">
    <property type="term" value="P:eosinophil chemotaxis"/>
    <property type="evidence" value="ECO:0007669"/>
    <property type="project" value="TreeGrafter"/>
</dbReference>
<keyword evidence="5" id="KW-1015">Disulfide bond</keyword>
<dbReference type="PANTHER" id="PTHR12015:SF103">
    <property type="entry name" value="C-C MOTIF CHEMOKINE 4-RELATED"/>
    <property type="match status" value="1"/>
</dbReference>
<comment type="similarity">
    <text evidence="1 6">Belongs to the intercrine beta (chemokine CC) family.</text>
</comment>
<comment type="subcellular location">
    <subcellularLocation>
        <location evidence="6">Secreted</location>
    </subcellularLocation>
</comment>
<dbReference type="Gene3D" id="2.40.50.40">
    <property type="match status" value="1"/>
</dbReference>
<feature type="region of interest" description="Disordered" evidence="7">
    <location>
        <begin position="95"/>
        <end position="115"/>
    </location>
</feature>
<evidence type="ECO:0000313" key="10">
    <source>
        <dbReference type="Proteomes" id="UP000694421"/>
    </source>
</evidence>
<dbReference type="PANTHER" id="PTHR12015">
    <property type="entry name" value="SMALL INDUCIBLE CYTOKINE A"/>
    <property type="match status" value="1"/>
</dbReference>
<evidence type="ECO:0000313" key="9">
    <source>
        <dbReference type="Ensembl" id="ENSSMRP00000009868.1"/>
    </source>
</evidence>
<dbReference type="AlphaFoldDB" id="A0A8D0BVG6"/>
<dbReference type="PROSITE" id="PS00472">
    <property type="entry name" value="SMALL_CYTOKINES_CC"/>
    <property type="match status" value="1"/>
</dbReference>
<evidence type="ECO:0000256" key="4">
    <source>
        <dbReference type="ARBA" id="ARBA00022729"/>
    </source>
</evidence>
<dbReference type="InterPro" id="IPR036048">
    <property type="entry name" value="Interleukin_8-like_sf"/>
</dbReference>
<dbReference type="Proteomes" id="UP000694421">
    <property type="component" value="Unplaced"/>
</dbReference>
<keyword evidence="6" id="KW-0964">Secreted</keyword>
<dbReference type="InterPro" id="IPR001811">
    <property type="entry name" value="Chemokine_IL8-like_dom"/>
</dbReference>
<dbReference type="GO" id="GO:0030335">
    <property type="term" value="P:positive regulation of cell migration"/>
    <property type="evidence" value="ECO:0007669"/>
    <property type="project" value="TreeGrafter"/>
</dbReference>
<keyword evidence="10" id="KW-1185">Reference proteome</keyword>
<dbReference type="GO" id="GO:0048020">
    <property type="term" value="F:CCR chemokine receptor binding"/>
    <property type="evidence" value="ECO:0007669"/>
    <property type="project" value="TreeGrafter"/>
</dbReference>
<dbReference type="GO" id="GO:0005615">
    <property type="term" value="C:extracellular space"/>
    <property type="evidence" value="ECO:0007669"/>
    <property type="project" value="UniProtKB-KW"/>
</dbReference>
<dbReference type="GO" id="GO:0006954">
    <property type="term" value="P:inflammatory response"/>
    <property type="evidence" value="ECO:0007669"/>
    <property type="project" value="TreeGrafter"/>
</dbReference>
<keyword evidence="4" id="KW-0732">Signal</keyword>
<reference evidence="9" key="2">
    <citation type="submission" date="2025-09" db="UniProtKB">
        <authorList>
            <consortium name="Ensembl"/>
        </authorList>
    </citation>
    <scope>IDENTIFICATION</scope>
</reference>
<evidence type="ECO:0000256" key="1">
    <source>
        <dbReference type="ARBA" id="ARBA00010868"/>
    </source>
</evidence>
<dbReference type="FunFam" id="2.40.50.40:FF:000002">
    <property type="entry name" value="C-C motif chemokine"/>
    <property type="match status" value="1"/>
</dbReference>